<gene>
    <name evidence="1" type="primary">196</name>
</gene>
<keyword evidence="2" id="KW-1185">Reference proteome</keyword>
<reference evidence="2" key="1">
    <citation type="submission" date="2009-07" db="EMBL/GenBank/DDBJ databases">
        <authorList>
            <person name="Kropinski A.M."/>
            <person name="Villegas A."/>
            <person name="Lingohr E.J."/>
        </authorList>
    </citation>
    <scope>NUCLEOTIDE SEQUENCE [LARGE SCALE GENOMIC DNA]</scope>
</reference>
<dbReference type="GeneID" id="8684144"/>
<evidence type="ECO:0000313" key="1">
    <source>
        <dbReference type="EMBL" id="ACV50218.1"/>
    </source>
</evidence>
<dbReference type="Proteomes" id="UP000008986">
    <property type="component" value="Segment"/>
</dbReference>
<dbReference type="KEGG" id="vg:8684144"/>
<organism evidence="1 2">
    <name type="scientific">Delftia phage PhiW-14</name>
    <name type="common">Deftia acidovorans bacteriophage phiW-14</name>
    <dbReference type="NCBI Taxonomy" id="665032"/>
    <lineage>
        <taxon>Viruses</taxon>
        <taxon>Duplodnaviria</taxon>
        <taxon>Heunggongvirae</taxon>
        <taxon>Uroviricota</taxon>
        <taxon>Caudoviricetes</taxon>
        <taxon>Ionavirus</taxon>
        <taxon>Ionavirus W14</taxon>
    </lineage>
</organism>
<dbReference type="EMBL" id="GQ357915">
    <property type="protein sequence ID" value="ACV50218.1"/>
    <property type="molecule type" value="Genomic_DNA"/>
</dbReference>
<proteinExistence type="predicted"/>
<protein>
    <submittedName>
        <fullName evidence="1">Uncharacterized protein</fullName>
    </submittedName>
</protein>
<dbReference type="RefSeq" id="YP_003359050.1">
    <property type="nucleotide sequence ID" value="NC_013697.1"/>
</dbReference>
<name>C9DGG7_BPW14</name>
<accession>C9DGG7</accession>
<sequence>MKIKDVIMTYNDYSDKPQVMVLVEGNKDKAYVRCKSLSKGRGNQGDLLVGSDPDRLVFNFYRHEGASDSFKAFGGRTIAIPMVDGSTITGTGEWWDAYPSEEEKQSYDVPDTVQVGWATLEDLKECHVYYAGHIRRAALVAWLANNTPSHDYNKYNPRHQLGYHIKSIDEGGFCMGVKITSQRARALKKVKGRIVYKHTDGQWYNFRILERWLRDSARQAERASKPRVRK</sequence>
<organismHost>
    <name type="scientific">Delftia acidovorans</name>
    <name type="common">Pseudomonas acidovorans</name>
    <name type="synonym">Comamonas acidovorans</name>
    <dbReference type="NCBI Taxonomy" id="80866"/>
</organismHost>
<evidence type="ECO:0000313" key="2">
    <source>
        <dbReference type="Proteomes" id="UP000008986"/>
    </source>
</evidence>